<keyword evidence="2" id="KW-1003">Cell membrane</keyword>
<evidence type="ECO:0000256" key="4">
    <source>
        <dbReference type="ARBA" id="ARBA00022989"/>
    </source>
</evidence>
<keyword evidence="4" id="KW-1133">Transmembrane helix</keyword>
<dbReference type="InterPro" id="IPR003400">
    <property type="entry name" value="ExbD"/>
</dbReference>
<sequence length="107" mass="12313">MVTTVLREFSGLPIEIPKAKRIEKLKSRRHTSHIWISKEGLISIEDRLFNIENVRNIIYDKRVADPQIVISLKADESARMELVSGIHNELRKADALKLNYSTKTSLD</sequence>
<evidence type="ECO:0000256" key="1">
    <source>
        <dbReference type="ARBA" id="ARBA00004162"/>
    </source>
</evidence>
<proteinExistence type="predicted"/>
<dbReference type="GO" id="GO:0022857">
    <property type="term" value="F:transmembrane transporter activity"/>
    <property type="evidence" value="ECO:0007669"/>
    <property type="project" value="InterPro"/>
</dbReference>
<evidence type="ECO:0000256" key="3">
    <source>
        <dbReference type="ARBA" id="ARBA00022692"/>
    </source>
</evidence>
<reference evidence="6" key="1">
    <citation type="submission" date="2018-05" db="EMBL/GenBank/DDBJ databases">
        <authorList>
            <person name="Lanie J.A."/>
            <person name="Ng W.-L."/>
            <person name="Kazmierczak K.M."/>
            <person name="Andrzejewski T.M."/>
            <person name="Davidsen T.M."/>
            <person name="Wayne K.J."/>
            <person name="Tettelin H."/>
            <person name="Glass J.I."/>
            <person name="Rusch D."/>
            <person name="Podicherti R."/>
            <person name="Tsui H.-C.T."/>
            <person name="Winkler M.E."/>
        </authorList>
    </citation>
    <scope>NUCLEOTIDE SEQUENCE</scope>
</reference>
<keyword evidence="3" id="KW-0812">Transmembrane</keyword>
<accession>A0A382HQ30</accession>
<dbReference type="Pfam" id="PF02472">
    <property type="entry name" value="ExbD"/>
    <property type="match status" value="1"/>
</dbReference>
<protein>
    <submittedName>
        <fullName evidence="6">Uncharacterized protein</fullName>
    </submittedName>
</protein>
<dbReference type="GO" id="GO:0005886">
    <property type="term" value="C:plasma membrane"/>
    <property type="evidence" value="ECO:0007669"/>
    <property type="project" value="UniProtKB-SubCell"/>
</dbReference>
<name>A0A382HQ30_9ZZZZ</name>
<evidence type="ECO:0000313" key="6">
    <source>
        <dbReference type="EMBL" id="SVB89426.1"/>
    </source>
</evidence>
<gene>
    <name evidence="6" type="ORF">METZ01_LOCUS242280</name>
</gene>
<evidence type="ECO:0000256" key="2">
    <source>
        <dbReference type="ARBA" id="ARBA00022475"/>
    </source>
</evidence>
<dbReference type="AlphaFoldDB" id="A0A382HQ30"/>
<organism evidence="6">
    <name type="scientific">marine metagenome</name>
    <dbReference type="NCBI Taxonomy" id="408172"/>
    <lineage>
        <taxon>unclassified sequences</taxon>
        <taxon>metagenomes</taxon>
        <taxon>ecological metagenomes</taxon>
    </lineage>
</organism>
<comment type="subcellular location">
    <subcellularLocation>
        <location evidence="1">Cell membrane</location>
        <topology evidence="1">Single-pass membrane protein</topology>
    </subcellularLocation>
</comment>
<evidence type="ECO:0000256" key="5">
    <source>
        <dbReference type="ARBA" id="ARBA00023136"/>
    </source>
</evidence>
<dbReference type="EMBL" id="UINC01062626">
    <property type="protein sequence ID" value="SVB89426.1"/>
    <property type="molecule type" value="Genomic_DNA"/>
</dbReference>
<keyword evidence="5" id="KW-0472">Membrane</keyword>